<dbReference type="AlphaFoldDB" id="A0AAW1M630"/>
<dbReference type="InterPro" id="IPR005312">
    <property type="entry name" value="DUF1759"/>
</dbReference>
<protein>
    <recommendedName>
        <fullName evidence="2">CCHC-type domain-containing protein</fullName>
    </recommendedName>
</protein>
<dbReference type="EMBL" id="JASPKY010000061">
    <property type="protein sequence ID" value="KAK9744172.1"/>
    <property type="molecule type" value="Genomic_DNA"/>
</dbReference>
<evidence type="ECO:0000313" key="3">
    <source>
        <dbReference type="EMBL" id="KAK9744172.1"/>
    </source>
</evidence>
<keyword evidence="1" id="KW-0479">Metal-binding</keyword>
<comment type="caution">
    <text evidence="3">The sequence shown here is derived from an EMBL/GenBank/DDBJ whole genome shotgun (WGS) entry which is preliminary data.</text>
</comment>
<accession>A0AAW1M630</accession>
<dbReference type="GO" id="GO:0003676">
    <property type="term" value="F:nucleic acid binding"/>
    <property type="evidence" value="ECO:0007669"/>
    <property type="project" value="InterPro"/>
</dbReference>
<evidence type="ECO:0000313" key="4">
    <source>
        <dbReference type="Proteomes" id="UP001458880"/>
    </source>
</evidence>
<dbReference type="Gene3D" id="4.10.60.10">
    <property type="entry name" value="Zinc finger, CCHC-type"/>
    <property type="match status" value="1"/>
</dbReference>
<evidence type="ECO:0000256" key="1">
    <source>
        <dbReference type="PROSITE-ProRule" id="PRU00047"/>
    </source>
</evidence>
<dbReference type="Pfam" id="PF03564">
    <property type="entry name" value="DUF1759"/>
    <property type="match status" value="1"/>
</dbReference>
<keyword evidence="4" id="KW-1185">Reference proteome</keyword>
<keyword evidence="1" id="KW-0863">Zinc-finger</keyword>
<proteinExistence type="predicted"/>
<dbReference type="GO" id="GO:0008270">
    <property type="term" value="F:zinc ion binding"/>
    <property type="evidence" value="ECO:0007669"/>
    <property type="project" value="UniProtKB-KW"/>
</dbReference>
<reference evidence="3 4" key="1">
    <citation type="journal article" date="2024" name="BMC Genomics">
        <title>De novo assembly and annotation of Popillia japonica's genome with initial clues to its potential as an invasive pest.</title>
        <authorList>
            <person name="Cucini C."/>
            <person name="Boschi S."/>
            <person name="Funari R."/>
            <person name="Cardaioli E."/>
            <person name="Iannotti N."/>
            <person name="Marturano G."/>
            <person name="Paoli F."/>
            <person name="Bruttini M."/>
            <person name="Carapelli A."/>
            <person name="Frati F."/>
            <person name="Nardi F."/>
        </authorList>
    </citation>
    <scope>NUCLEOTIDE SEQUENCE [LARGE SCALE GENOMIC DNA]</scope>
    <source>
        <strain evidence="3">DMR45628</strain>
    </source>
</reference>
<organism evidence="3 4">
    <name type="scientific">Popillia japonica</name>
    <name type="common">Japanese beetle</name>
    <dbReference type="NCBI Taxonomy" id="7064"/>
    <lineage>
        <taxon>Eukaryota</taxon>
        <taxon>Metazoa</taxon>
        <taxon>Ecdysozoa</taxon>
        <taxon>Arthropoda</taxon>
        <taxon>Hexapoda</taxon>
        <taxon>Insecta</taxon>
        <taxon>Pterygota</taxon>
        <taxon>Neoptera</taxon>
        <taxon>Endopterygota</taxon>
        <taxon>Coleoptera</taxon>
        <taxon>Polyphaga</taxon>
        <taxon>Scarabaeiformia</taxon>
        <taxon>Scarabaeidae</taxon>
        <taxon>Rutelinae</taxon>
        <taxon>Popillia</taxon>
    </lineage>
</organism>
<dbReference type="PANTHER" id="PTHR47331:SF1">
    <property type="entry name" value="GAG-LIKE PROTEIN"/>
    <property type="match status" value="1"/>
</dbReference>
<dbReference type="InterPro" id="IPR001878">
    <property type="entry name" value="Znf_CCHC"/>
</dbReference>
<dbReference type="Proteomes" id="UP001458880">
    <property type="component" value="Unassembled WGS sequence"/>
</dbReference>
<sequence>MRLFRFESLLERFDNIQNDIEILHDNSEVQVAEREQFENNFYRLLSSAKIKVNLFVETVDVSDNSAESTHASDVNVLNNIKLPQIILPKFNGNYDDWLEFRDTFESLIHKNDRINNIQKFHYLRASLSLGPAQIIRSSEFTGDNYQSAWGLIYKLDKRILRDWEELKPTEFPTIEELKTFLRGKANLYETLHANQTRSREEKRTAVITTTDFNCIICNKYDYQIYNCTEFLNASVNSRLELIKKRKVCVSCLRKGHFSKDCKLGTCKECAAKHNTLLHLEQQPKSEQPQGNELQALTTSNISVPHVLLSTVIINVSSEDTT</sequence>
<gene>
    <name evidence="3" type="ORF">QE152_g8032</name>
</gene>
<feature type="domain" description="CCHC-type" evidence="2">
    <location>
        <begin position="248"/>
        <end position="262"/>
    </location>
</feature>
<keyword evidence="1" id="KW-0862">Zinc</keyword>
<dbReference type="PANTHER" id="PTHR47331">
    <property type="entry name" value="PHD-TYPE DOMAIN-CONTAINING PROTEIN"/>
    <property type="match status" value="1"/>
</dbReference>
<name>A0AAW1M630_POPJA</name>
<evidence type="ECO:0000259" key="2">
    <source>
        <dbReference type="PROSITE" id="PS50158"/>
    </source>
</evidence>
<dbReference type="PROSITE" id="PS50158">
    <property type="entry name" value="ZF_CCHC"/>
    <property type="match status" value="1"/>
</dbReference>